<evidence type="ECO:0008006" key="4">
    <source>
        <dbReference type="Google" id="ProtNLM"/>
    </source>
</evidence>
<protein>
    <recommendedName>
        <fullName evidence="4">Lipoprotein</fullName>
    </recommendedName>
</protein>
<reference evidence="2" key="1">
    <citation type="submission" date="2016-01" db="EMBL/GenBank/DDBJ databases">
        <authorList>
            <person name="Peeters C."/>
        </authorList>
    </citation>
    <scope>NUCLEOTIDE SEQUENCE [LARGE SCALE GENOMIC DNA]</scope>
    <source>
        <strain evidence="2">LMG 29317</strain>
    </source>
</reference>
<dbReference type="Proteomes" id="UP000055019">
    <property type="component" value="Unassembled WGS sequence"/>
</dbReference>
<dbReference type="EMBL" id="FCOM02000011">
    <property type="protein sequence ID" value="SAL61394.1"/>
    <property type="molecule type" value="Genomic_DNA"/>
</dbReference>
<comment type="caution">
    <text evidence="2">The sequence shown here is derived from an EMBL/GenBank/DDBJ whole genome shotgun (WGS) entry which is preliminary data.</text>
</comment>
<dbReference type="AlphaFoldDB" id="A0A158IXM8"/>
<proteinExistence type="predicted"/>
<sequence>MMFRKTWLVRCFAFALKASLLAALVGQLCSGKESTDVVVLKLAEPYEQVRQHSRSTLPPWEPGDFLAIVTRPATFRFDDARYGFTTPAAKFLAVGMSSRTSKVDSVTLSPQVEALPLDDAVAILLDLQAQLRRSGWRPFQASYWRPIEDESELRRAIRECKSPMTVWNAGTEYQVNLDIRCFGTDPRRERYLITLQFGRQVFEDFPYD</sequence>
<keyword evidence="3" id="KW-1185">Reference proteome</keyword>
<accession>A0A158IXM8</accession>
<evidence type="ECO:0000256" key="1">
    <source>
        <dbReference type="SAM" id="SignalP"/>
    </source>
</evidence>
<keyword evidence="1" id="KW-0732">Signal</keyword>
<evidence type="ECO:0000313" key="2">
    <source>
        <dbReference type="EMBL" id="SAL61394.1"/>
    </source>
</evidence>
<dbReference type="RefSeq" id="WP_143749234.1">
    <property type="nucleotide sequence ID" value="NZ_FCOM02000011.1"/>
</dbReference>
<feature type="signal peptide" evidence="1">
    <location>
        <begin position="1"/>
        <end position="22"/>
    </location>
</feature>
<gene>
    <name evidence="2" type="ORF">AWB74_03104</name>
</gene>
<organism evidence="2 3">
    <name type="scientific">Caballeronia arvi</name>
    <dbReference type="NCBI Taxonomy" id="1777135"/>
    <lineage>
        <taxon>Bacteria</taxon>
        <taxon>Pseudomonadati</taxon>
        <taxon>Pseudomonadota</taxon>
        <taxon>Betaproteobacteria</taxon>
        <taxon>Burkholderiales</taxon>
        <taxon>Burkholderiaceae</taxon>
        <taxon>Caballeronia</taxon>
    </lineage>
</organism>
<dbReference type="OrthoDB" id="6942177at2"/>
<name>A0A158IXM8_9BURK</name>
<evidence type="ECO:0000313" key="3">
    <source>
        <dbReference type="Proteomes" id="UP000055019"/>
    </source>
</evidence>
<feature type="chain" id="PRO_5007627225" description="Lipoprotein" evidence="1">
    <location>
        <begin position="23"/>
        <end position="208"/>
    </location>
</feature>